<name>A0ACC6PFB0_9BACL</name>
<proteinExistence type="predicted"/>
<organism evidence="1 2">
    <name type="scientific">Saccharibacillus sacchari</name>
    <dbReference type="NCBI Taxonomy" id="456493"/>
    <lineage>
        <taxon>Bacteria</taxon>
        <taxon>Bacillati</taxon>
        <taxon>Bacillota</taxon>
        <taxon>Bacilli</taxon>
        <taxon>Bacillales</taxon>
        <taxon>Paenibacillaceae</taxon>
        <taxon>Saccharibacillus</taxon>
    </lineage>
</organism>
<dbReference type="Proteomes" id="UP001380953">
    <property type="component" value="Unassembled WGS sequence"/>
</dbReference>
<evidence type="ECO:0000313" key="2">
    <source>
        <dbReference type="Proteomes" id="UP001380953"/>
    </source>
</evidence>
<accession>A0ACC6PFB0</accession>
<keyword evidence="2" id="KW-1185">Reference proteome</keyword>
<dbReference type="EMBL" id="JBBKAR010000045">
    <property type="protein sequence ID" value="MEJ8305660.1"/>
    <property type="molecule type" value="Genomic_DNA"/>
</dbReference>
<protein>
    <submittedName>
        <fullName evidence="1">DUF4084 domain-containing protein</fullName>
    </submittedName>
</protein>
<reference evidence="1" key="1">
    <citation type="submission" date="2024-03" db="EMBL/GenBank/DDBJ databases">
        <title>Whole genome sequecning of epiphytes from Marcgravia umbellata leaves.</title>
        <authorList>
            <person name="Kumar G."/>
            <person name="Savka M.A."/>
        </authorList>
    </citation>
    <scope>NUCLEOTIDE SEQUENCE</scope>
    <source>
        <strain evidence="1">RIT_BL5</strain>
    </source>
</reference>
<comment type="caution">
    <text evidence="1">The sequence shown here is derived from an EMBL/GenBank/DDBJ whole genome shotgun (WGS) entry which is preliminary data.</text>
</comment>
<evidence type="ECO:0000313" key="1">
    <source>
        <dbReference type="EMBL" id="MEJ8305660.1"/>
    </source>
</evidence>
<gene>
    <name evidence="1" type="ORF">WKI47_17260</name>
</gene>
<sequence>MSIELKNYEKRGIYTMRILSKSSAAFLFVLFLTSLYYAWIVVWQHDANIATWGGNVLALTGSLISALWLMGAAKYGSRDNRTFWILMSLGSFAYFVAEVIWMYDEKVLRIAPPSPGWTDVFYNLQIVFSFAAFLYQFFRLKKSYGAFKVVLDILIVMTVAVTFSWHYLIEPILLVGSTSFLKLLANLSYPLTPLALLFGLVSMYLGGRSGFARRSILFLFLGLTVQILANAVYMIQVFAGEYVSGSLVDPFFMLGLLLVGYAGFIQRFGPRSPIDLSKPESGVEKLDIPRLVLPYVTVMVLFLFMFFGSSEIGSFTAGIGISIVLIVVRQLLVMIENHQLLTSLYRKTEELEQSEKRYRSLAYHDTLTGLANRMSFEERLKHTIEEARPFEETFAVAFIDLDRFKNVNDTLGHDVGDRLLVEVAKRLKRCIRESDFVARQGGDEFTLILRDIGDREGARAAAERILQVLIPSYRVDGHEISTPPSIGLSVYPIDDDTPGGLMKKADIALYQVKYGGKSHHRMYCETDPAFSRKFTLEKDLETALEQQQLFLHYQPQIDSETLQLNGVEALIRWNHPEFGLVSPAEFIPIAEDSGHILSIGEWVLRQACLQAKSWSDSGRPIKVGVNLSPTQLRKPDVVERVREILQETGLPPELLDLEITESAALSQPELVLEKLHALKTLGLTLSIDDFGTGYSSLSHLETFPIDKLKIARQFTSKLEDRQVNRKIVSHIIDLARTLEMSVIAEGVESENQAAILRAIECVEMQGFLFGRPVPATEIDRLLTLTPSE</sequence>